<name>A0ABU6WCA5_9FABA</name>
<sequence>MPKSPGALLESGIQITQRATLKADEPNSAAPPRTDHLGDEMHINIESFAKIEKSSKQWGIPYLPPPRSLPLAALARLQIALRPQAPAGPPPWAPAAPRSQP</sequence>
<comment type="caution">
    <text evidence="2">The sequence shown here is derived from an EMBL/GenBank/DDBJ whole genome shotgun (WGS) entry which is preliminary data.</text>
</comment>
<keyword evidence="3" id="KW-1185">Reference proteome</keyword>
<accession>A0ABU6WCA5</accession>
<feature type="region of interest" description="Disordered" evidence="1">
    <location>
        <begin position="82"/>
        <end position="101"/>
    </location>
</feature>
<evidence type="ECO:0000313" key="3">
    <source>
        <dbReference type="Proteomes" id="UP001341840"/>
    </source>
</evidence>
<dbReference type="Proteomes" id="UP001341840">
    <property type="component" value="Unassembled WGS sequence"/>
</dbReference>
<evidence type="ECO:0000256" key="1">
    <source>
        <dbReference type="SAM" id="MobiDB-lite"/>
    </source>
</evidence>
<reference evidence="2 3" key="1">
    <citation type="journal article" date="2023" name="Plants (Basel)">
        <title>Bridging the Gap: Combining Genomics and Transcriptomics Approaches to Understand Stylosanthes scabra, an Orphan Legume from the Brazilian Caatinga.</title>
        <authorList>
            <person name="Ferreira-Neto J.R.C."/>
            <person name="da Silva M.D."/>
            <person name="Binneck E."/>
            <person name="de Melo N.F."/>
            <person name="da Silva R.H."/>
            <person name="de Melo A.L.T.M."/>
            <person name="Pandolfi V."/>
            <person name="Bustamante F.O."/>
            <person name="Brasileiro-Vidal A.C."/>
            <person name="Benko-Iseppon A.M."/>
        </authorList>
    </citation>
    <scope>NUCLEOTIDE SEQUENCE [LARGE SCALE GENOMIC DNA]</scope>
    <source>
        <tissue evidence="2">Leaves</tissue>
    </source>
</reference>
<protein>
    <submittedName>
        <fullName evidence="2">Uncharacterized protein</fullName>
    </submittedName>
</protein>
<organism evidence="2 3">
    <name type="scientific">Stylosanthes scabra</name>
    <dbReference type="NCBI Taxonomy" id="79078"/>
    <lineage>
        <taxon>Eukaryota</taxon>
        <taxon>Viridiplantae</taxon>
        <taxon>Streptophyta</taxon>
        <taxon>Embryophyta</taxon>
        <taxon>Tracheophyta</taxon>
        <taxon>Spermatophyta</taxon>
        <taxon>Magnoliopsida</taxon>
        <taxon>eudicotyledons</taxon>
        <taxon>Gunneridae</taxon>
        <taxon>Pentapetalae</taxon>
        <taxon>rosids</taxon>
        <taxon>fabids</taxon>
        <taxon>Fabales</taxon>
        <taxon>Fabaceae</taxon>
        <taxon>Papilionoideae</taxon>
        <taxon>50 kb inversion clade</taxon>
        <taxon>dalbergioids sensu lato</taxon>
        <taxon>Dalbergieae</taxon>
        <taxon>Pterocarpus clade</taxon>
        <taxon>Stylosanthes</taxon>
    </lineage>
</organism>
<dbReference type="EMBL" id="JASCZI010181437">
    <property type="protein sequence ID" value="MED6183454.1"/>
    <property type="molecule type" value="Genomic_DNA"/>
</dbReference>
<gene>
    <name evidence="2" type="ORF">PIB30_038056</name>
</gene>
<feature type="compositionally biased region" description="Pro residues" evidence="1">
    <location>
        <begin position="86"/>
        <end position="101"/>
    </location>
</feature>
<evidence type="ECO:0000313" key="2">
    <source>
        <dbReference type="EMBL" id="MED6183454.1"/>
    </source>
</evidence>
<proteinExistence type="predicted"/>